<dbReference type="FunFam" id="1.10.3210.10:FF:000001">
    <property type="entry name" value="GTP pyrophosphokinase RelA"/>
    <property type="match status" value="1"/>
</dbReference>
<dbReference type="AlphaFoldDB" id="A0A926IHT1"/>
<dbReference type="FunFam" id="3.10.20.30:FF:000002">
    <property type="entry name" value="GTP pyrophosphokinase (RelA/SpoT)"/>
    <property type="match status" value="1"/>
</dbReference>
<dbReference type="Gene3D" id="3.10.20.30">
    <property type="match status" value="1"/>
</dbReference>
<dbReference type="FunFam" id="3.30.460.10:FF:000001">
    <property type="entry name" value="GTP pyrophosphokinase RelA"/>
    <property type="match status" value="1"/>
</dbReference>
<dbReference type="CDD" id="cd04876">
    <property type="entry name" value="ACT_RelA-SpoT"/>
    <property type="match status" value="1"/>
</dbReference>
<dbReference type="Pfam" id="PF19296">
    <property type="entry name" value="RelA_AH_RIS"/>
    <property type="match status" value="1"/>
</dbReference>
<evidence type="ECO:0000256" key="4">
    <source>
        <dbReference type="RuleBase" id="RU003847"/>
    </source>
</evidence>
<dbReference type="Pfam" id="PF02824">
    <property type="entry name" value="TGS"/>
    <property type="match status" value="1"/>
</dbReference>
<evidence type="ECO:0000259" key="5">
    <source>
        <dbReference type="PROSITE" id="PS51671"/>
    </source>
</evidence>
<dbReference type="Proteomes" id="UP000623678">
    <property type="component" value="Unassembled WGS sequence"/>
</dbReference>
<dbReference type="SMART" id="SM00954">
    <property type="entry name" value="RelA_SpoT"/>
    <property type="match status" value="1"/>
</dbReference>
<dbReference type="SUPFAM" id="SSF81271">
    <property type="entry name" value="TGS-like"/>
    <property type="match status" value="1"/>
</dbReference>
<feature type="domain" description="ACT" evidence="5">
    <location>
        <begin position="657"/>
        <end position="731"/>
    </location>
</feature>
<dbReference type="InterPro" id="IPR033655">
    <property type="entry name" value="TGS_RelA/SpoT"/>
</dbReference>
<dbReference type="EMBL" id="JACRTD010000003">
    <property type="protein sequence ID" value="MBC8584998.1"/>
    <property type="molecule type" value="Genomic_DNA"/>
</dbReference>
<gene>
    <name evidence="8" type="ORF">H8705_05315</name>
</gene>
<dbReference type="InterPro" id="IPR002912">
    <property type="entry name" value="ACT_dom"/>
</dbReference>
<dbReference type="SMART" id="SM00471">
    <property type="entry name" value="HDc"/>
    <property type="match status" value="1"/>
</dbReference>
<dbReference type="Pfam" id="PF04607">
    <property type="entry name" value="RelA_SpoT"/>
    <property type="match status" value="1"/>
</dbReference>
<dbReference type="GO" id="GO:0015969">
    <property type="term" value="P:guanosine tetraphosphate metabolic process"/>
    <property type="evidence" value="ECO:0007669"/>
    <property type="project" value="InterPro"/>
</dbReference>
<dbReference type="EC" id="2.7.6.5" evidence="2"/>
<dbReference type="Pfam" id="PF13328">
    <property type="entry name" value="HD_4"/>
    <property type="match status" value="1"/>
</dbReference>
<dbReference type="SUPFAM" id="SSF109604">
    <property type="entry name" value="HD-domain/PDEase-like"/>
    <property type="match status" value="1"/>
</dbReference>
<dbReference type="InterPro" id="IPR045600">
    <property type="entry name" value="RelA/SpoT_AH_RIS"/>
</dbReference>
<evidence type="ECO:0000259" key="7">
    <source>
        <dbReference type="PROSITE" id="PS51880"/>
    </source>
</evidence>
<name>A0A926IHT1_9FIRM</name>
<dbReference type="InterPro" id="IPR004095">
    <property type="entry name" value="TGS"/>
</dbReference>
<dbReference type="Gene3D" id="1.10.3210.10">
    <property type="entry name" value="Hypothetical protein af1432"/>
    <property type="match status" value="1"/>
</dbReference>
<feature type="domain" description="HD" evidence="6">
    <location>
        <begin position="47"/>
        <end position="146"/>
    </location>
</feature>
<dbReference type="CDD" id="cd05399">
    <property type="entry name" value="NT_Rel-Spo_like"/>
    <property type="match status" value="1"/>
</dbReference>
<dbReference type="RefSeq" id="WP_262394781.1">
    <property type="nucleotide sequence ID" value="NZ_JACRTD010000003.1"/>
</dbReference>
<dbReference type="GO" id="GO:0008728">
    <property type="term" value="F:GTP diphosphokinase activity"/>
    <property type="evidence" value="ECO:0007669"/>
    <property type="project" value="UniProtKB-EC"/>
</dbReference>
<proteinExistence type="inferred from homology"/>
<evidence type="ECO:0000256" key="1">
    <source>
        <dbReference type="ARBA" id="ARBA00004976"/>
    </source>
</evidence>
<evidence type="ECO:0000259" key="6">
    <source>
        <dbReference type="PROSITE" id="PS51831"/>
    </source>
</evidence>
<dbReference type="CDD" id="cd01668">
    <property type="entry name" value="TGS_RSH"/>
    <property type="match status" value="1"/>
</dbReference>
<organism evidence="8 9">
    <name type="scientific">Youxingia wuxianensis</name>
    <dbReference type="NCBI Taxonomy" id="2763678"/>
    <lineage>
        <taxon>Bacteria</taxon>
        <taxon>Bacillati</taxon>
        <taxon>Bacillota</taxon>
        <taxon>Clostridia</taxon>
        <taxon>Eubacteriales</taxon>
        <taxon>Oscillospiraceae</taxon>
        <taxon>Youxingia</taxon>
    </lineage>
</organism>
<dbReference type="PROSITE" id="PS51671">
    <property type="entry name" value="ACT"/>
    <property type="match status" value="1"/>
</dbReference>
<dbReference type="GO" id="GO:0005886">
    <property type="term" value="C:plasma membrane"/>
    <property type="evidence" value="ECO:0007669"/>
    <property type="project" value="TreeGrafter"/>
</dbReference>
<dbReference type="Pfam" id="PF13291">
    <property type="entry name" value="ACT_4"/>
    <property type="match status" value="1"/>
</dbReference>
<dbReference type="PROSITE" id="PS51880">
    <property type="entry name" value="TGS"/>
    <property type="match status" value="1"/>
</dbReference>
<dbReference type="InterPro" id="IPR012676">
    <property type="entry name" value="TGS-like"/>
</dbReference>
<dbReference type="InterPro" id="IPR012675">
    <property type="entry name" value="Beta-grasp_dom_sf"/>
</dbReference>
<evidence type="ECO:0000313" key="9">
    <source>
        <dbReference type="Proteomes" id="UP000623678"/>
    </source>
</evidence>
<comment type="function">
    <text evidence="4">In eubacteria ppGpp (guanosine 3'-diphosphate 5'-diphosphate) is a mediator of the stringent response that coordinates a variety of cellular activities in response to changes in nutritional abundance.</text>
</comment>
<evidence type="ECO:0000256" key="3">
    <source>
        <dbReference type="ARBA" id="ARBA00048244"/>
    </source>
</evidence>
<comment type="similarity">
    <text evidence="4">Belongs to the relA/spoT family.</text>
</comment>
<dbReference type="PROSITE" id="PS51831">
    <property type="entry name" value="HD"/>
    <property type="match status" value="1"/>
</dbReference>
<dbReference type="InterPro" id="IPR003607">
    <property type="entry name" value="HD/PDEase_dom"/>
</dbReference>
<comment type="pathway">
    <text evidence="1">Purine metabolism; ppGpp biosynthesis; ppGpp from GTP: step 1/2.</text>
</comment>
<dbReference type="InterPro" id="IPR045865">
    <property type="entry name" value="ACT-like_dom_sf"/>
</dbReference>
<dbReference type="SUPFAM" id="SSF55021">
    <property type="entry name" value="ACT-like"/>
    <property type="match status" value="1"/>
</dbReference>
<dbReference type="PANTHER" id="PTHR21262">
    <property type="entry name" value="GUANOSINE-3',5'-BIS DIPHOSPHATE 3'-PYROPHOSPHOHYDROLASE"/>
    <property type="match status" value="1"/>
</dbReference>
<evidence type="ECO:0000256" key="2">
    <source>
        <dbReference type="ARBA" id="ARBA00013251"/>
    </source>
</evidence>
<dbReference type="InterPro" id="IPR007685">
    <property type="entry name" value="RelA_SpoT"/>
</dbReference>
<dbReference type="InterPro" id="IPR043519">
    <property type="entry name" value="NT_sf"/>
</dbReference>
<feature type="domain" description="TGS" evidence="7">
    <location>
        <begin position="385"/>
        <end position="448"/>
    </location>
</feature>
<dbReference type="CDD" id="cd00077">
    <property type="entry name" value="HDc"/>
    <property type="match status" value="1"/>
</dbReference>
<dbReference type="NCBIfam" id="TIGR00691">
    <property type="entry name" value="spoT_relA"/>
    <property type="match status" value="1"/>
</dbReference>
<sequence length="731" mass="83412">MKYYTIDELMDAIDKSGKAYEKEKIMVAYELANKAHVGQCRVSGEPYISHPIAVSIILVDLGMDSECIQAALLHDVVEDTDTALESIEKQFGQDVALLVNGVTKLGKISFSSREEQQAENVRKMLLAMAQDVRVIIIKLADRLHNMRTIEVMPEQKRRDKALETMEVYAPLAHRLGIRAVKEELEDISLRYLDPVAYNEIERMLELKKADRLRFLEKIKQKIRERLADEYSDIYIEGRVKSVYGIYRKVYVQGRAFEEIFDIYAVRIIVDSVFECYNILGIIHDLFRPIPNRFKDYISTPKPNMYQSLHTTVIDKEAIPFEVQIRTWDMHHTAEYGIAAHWKYKAGISGRDKLEERLAWIRQLIENQKETDDVEDIVRSIKSDLSPEEVYVFTPKGDVINLPVGATVIDFAYAIHTEVGNRMVGAKIDGRIVSLDTQVRTGMIVEIITTNAKDHSPSRDWLKIVRTTEARNKIRNWYKKERREENIAQGRAELEKEFRRNMITLTETQGVEFLLAIAKRQHFEVVDDFLAAIGYGGVLLSKIMPRVKEDYNKMYRAAEEQNPADKVLIAQKPKKGKSVSGGVIVEGLDSCLVKFARCCNPLPGDDIIGFVTRGYGVSIHKKDCLNVVNSLNDPNNAERWVHAEWAMEAAKKEHFKSTIEIVTDGRFGILADVSVALSSMRIAISTLNARELKVGKNEISVTFHVTDIEQLNFIINNLKKIDGVESVTRSIQ</sequence>
<keyword evidence="9" id="KW-1185">Reference proteome</keyword>
<dbReference type="SUPFAM" id="SSF81301">
    <property type="entry name" value="Nucleotidyltransferase"/>
    <property type="match status" value="1"/>
</dbReference>
<dbReference type="InterPro" id="IPR004811">
    <property type="entry name" value="RelA/Spo_fam"/>
</dbReference>
<reference evidence="8" key="1">
    <citation type="submission" date="2020-08" db="EMBL/GenBank/DDBJ databases">
        <title>Genome public.</title>
        <authorList>
            <person name="Liu C."/>
            <person name="Sun Q."/>
        </authorList>
    </citation>
    <scope>NUCLEOTIDE SEQUENCE</scope>
    <source>
        <strain evidence="8">NSJ-64</strain>
    </source>
</reference>
<accession>A0A926IHT1</accession>
<dbReference type="Gene3D" id="3.30.70.260">
    <property type="match status" value="1"/>
</dbReference>
<dbReference type="Gene3D" id="3.30.460.10">
    <property type="entry name" value="Beta Polymerase, domain 2"/>
    <property type="match status" value="1"/>
</dbReference>
<dbReference type="PANTHER" id="PTHR21262:SF31">
    <property type="entry name" value="GTP PYROPHOSPHOKINASE"/>
    <property type="match status" value="1"/>
</dbReference>
<comment type="caution">
    <text evidence="8">The sequence shown here is derived from an EMBL/GenBank/DDBJ whole genome shotgun (WGS) entry which is preliminary data.</text>
</comment>
<comment type="catalytic activity">
    <reaction evidence="3">
        <text>GTP + ATP = guanosine 3'-diphosphate 5'-triphosphate + AMP</text>
        <dbReference type="Rhea" id="RHEA:22088"/>
        <dbReference type="ChEBI" id="CHEBI:30616"/>
        <dbReference type="ChEBI" id="CHEBI:37565"/>
        <dbReference type="ChEBI" id="CHEBI:142410"/>
        <dbReference type="ChEBI" id="CHEBI:456215"/>
        <dbReference type="EC" id="2.7.6.5"/>
    </reaction>
</comment>
<dbReference type="InterPro" id="IPR006674">
    <property type="entry name" value="HD_domain"/>
</dbReference>
<protein>
    <recommendedName>
        <fullName evidence="2">GTP diphosphokinase</fullName>
        <ecNumber evidence="2">2.7.6.5</ecNumber>
    </recommendedName>
</protein>
<evidence type="ECO:0000313" key="8">
    <source>
        <dbReference type="EMBL" id="MBC8584998.1"/>
    </source>
</evidence>